<dbReference type="PANTHER" id="PTHR32018:SF9">
    <property type="entry name" value="RHAMNOGALACTURONATE LYASE B"/>
    <property type="match status" value="1"/>
</dbReference>
<dbReference type="Proteomes" id="UP001583177">
    <property type="component" value="Unassembled WGS sequence"/>
</dbReference>
<evidence type="ECO:0000256" key="2">
    <source>
        <dbReference type="ARBA" id="ARBA00004613"/>
    </source>
</evidence>
<keyword evidence="14" id="KW-1185">Reference proteome</keyword>
<dbReference type="InterPro" id="IPR013784">
    <property type="entry name" value="Carb-bd-like_fold"/>
</dbReference>
<accession>A0ABR3XES8</accession>
<feature type="signal peptide" evidence="10">
    <location>
        <begin position="1"/>
        <end position="19"/>
    </location>
</feature>
<comment type="catalytic activity">
    <reaction evidence="1">
        <text>Endotype eliminative cleavage of L-alpha-rhamnopyranosyl-(1-&gt;4)-alpha-D-galactopyranosyluronic acid bonds of rhamnogalacturonan I domains in ramified hairy regions of pectin leaving L-rhamnopyranose at the reducing end and 4-deoxy-4,5-unsaturated D-galactopyranosyluronic acid at the non-reducing end.</text>
        <dbReference type="EC" id="4.2.2.23"/>
    </reaction>
</comment>
<feature type="domain" description="Rhamnogalacturonan lyase" evidence="11">
    <location>
        <begin position="427"/>
        <end position="640"/>
    </location>
</feature>
<dbReference type="Gene3D" id="2.60.120.260">
    <property type="entry name" value="Galactose-binding domain-like"/>
    <property type="match status" value="1"/>
</dbReference>
<keyword evidence="8" id="KW-0119">Carbohydrate metabolism</keyword>
<evidence type="ECO:0000259" key="12">
    <source>
        <dbReference type="Pfam" id="PF14686"/>
    </source>
</evidence>
<evidence type="ECO:0000256" key="7">
    <source>
        <dbReference type="ARBA" id="ARBA00023239"/>
    </source>
</evidence>
<dbReference type="SUPFAM" id="SSF49452">
    <property type="entry name" value="Starch-binding domain-like"/>
    <property type="match status" value="1"/>
</dbReference>
<keyword evidence="5" id="KW-0964">Secreted</keyword>
<protein>
    <recommendedName>
        <fullName evidence="4">rhamnogalacturonan endolyase</fullName>
        <ecNumber evidence="4">4.2.2.23</ecNumber>
    </recommendedName>
</protein>
<feature type="domain" description="Rhamnogalacturonan lyase" evidence="12">
    <location>
        <begin position="340"/>
        <end position="414"/>
    </location>
</feature>
<evidence type="ECO:0000313" key="13">
    <source>
        <dbReference type="EMBL" id="KAL1874449.1"/>
    </source>
</evidence>
<evidence type="ECO:0000313" key="14">
    <source>
        <dbReference type="Proteomes" id="UP001583177"/>
    </source>
</evidence>
<dbReference type="EC" id="4.2.2.23" evidence="4"/>
<dbReference type="Pfam" id="PF14683">
    <property type="entry name" value="CBM-like"/>
    <property type="match status" value="1"/>
</dbReference>
<dbReference type="InterPro" id="IPR029411">
    <property type="entry name" value="RG-lyase_III"/>
</dbReference>
<evidence type="ECO:0000259" key="11">
    <source>
        <dbReference type="Pfam" id="PF14683"/>
    </source>
</evidence>
<keyword evidence="6 10" id="KW-0732">Signal</keyword>
<gene>
    <name evidence="13" type="ORF">Daus18300_003467</name>
</gene>
<evidence type="ECO:0000256" key="6">
    <source>
        <dbReference type="ARBA" id="ARBA00022729"/>
    </source>
</evidence>
<dbReference type="InterPro" id="IPR011013">
    <property type="entry name" value="Gal_mutarotase_sf_dom"/>
</dbReference>
<evidence type="ECO:0000256" key="10">
    <source>
        <dbReference type="SAM" id="SignalP"/>
    </source>
</evidence>
<evidence type="ECO:0000256" key="5">
    <source>
        <dbReference type="ARBA" id="ARBA00022525"/>
    </source>
</evidence>
<name>A0ABR3XES8_9PEZI</name>
<proteinExistence type="inferred from homology"/>
<dbReference type="SUPFAM" id="SSF49785">
    <property type="entry name" value="Galactose-binding domain-like"/>
    <property type="match status" value="1"/>
</dbReference>
<comment type="caution">
    <text evidence="13">The sequence shown here is derived from an EMBL/GenBank/DDBJ whole genome shotgun (WGS) entry which is preliminary data.</text>
</comment>
<dbReference type="InterPro" id="IPR008979">
    <property type="entry name" value="Galactose-bd-like_sf"/>
</dbReference>
<comment type="similarity">
    <text evidence="3">Belongs to the polysaccharide lyase 4 family.</text>
</comment>
<evidence type="ECO:0000256" key="3">
    <source>
        <dbReference type="ARBA" id="ARBA00010418"/>
    </source>
</evidence>
<dbReference type="Gene3D" id="2.60.40.1120">
    <property type="entry name" value="Carboxypeptidase-like, regulatory domain"/>
    <property type="match status" value="1"/>
</dbReference>
<comment type="subcellular location">
    <subcellularLocation>
        <location evidence="2">Secreted</location>
    </subcellularLocation>
</comment>
<evidence type="ECO:0000256" key="8">
    <source>
        <dbReference type="ARBA" id="ARBA00023277"/>
    </source>
</evidence>
<dbReference type="InterPro" id="IPR029413">
    <property type="entry name" value="RG-lyase_II"/>
</dbReference>
<dbReference type="CDD" id="cd10316">
    <property type="entry name" value="RGL4_M"/>
    <property type="match status" value="1"/>
</dbReference>
<dbReference type="CDD" id="cd10320">
    <property type="entry name" value="RGL4_N"/>
    <property type="match status" value="1"/>
</dbReference>
<organism evidence="13 14">
    <name type="scientific">Diaporthe australafricana</name>
    <dbReference type="NCBI Taxonomy" id="127596"/>
    <lineage>
        <taxon>Eukaryota</taxon>
        <taxon>Fungi</taxon>
        <taxon>Dikarya</taxon>
        <taxon>Ascomycota</taxon>
        <taxon>Pezizomycotina</taxon>
        <taxon>Sordariomycetes</taxon>
        <taxon>Sordariomycetidae</taxon>
        <taxon>Diaporthales</taxon>
        <taxon>Diaporthaceae</taxon>
        <taxon>Diaporthe</taxon>
    </lineage>
</organism>
<keyword evidence="9" id="KW-0624">Polysaccharide degradation</keyword>
<reference evidence="13 14" key="1">
    <citation type="journal article" date="2024" name="IMA Fungus">
        <title>IMA Genome - F19 : A genome assembly and annotation guide to empower mycologists, including annotated draft genome sequences of Ceratocystis pirilliformis, Diaporthe australafricana, Fusarium ophioides, Paecilomyces lecythidis, and Sporothrix stenoceras.</title>
        <authorList>
            <person name="Aylward J."/>
            <person name="Wilson A.M."/>
            <person name="Visagie C.M."/>
            <person name="Spraker J."/>
            <person name="Barnes I."/>
            <person name="Buitendag C."/>
            <person name="Ceriani C."/>
            <person name="Del Mar Angel L."/>
            <person name="du Plessis D."/>
            <person name="Fuchs T."/>
            <person name="Gasser K."/>
            <person name="Kramer D."/>
            <person name="Li W."/>
            <person name="Munsamy K."/>
            <person name="Piso A."/>
            <person name="Price J.L."/>
            <person name="Sonnekus B."/>
            <person name="Thomas C."/>
            <person name="van der Nest A."/>
            <person name="van Dijk A."/>
            <person name="van Heerden A."/>
            <person name="van Vuuren N."/>
            <person name="Yilmaz N."/>
            <person name="Duong T.A."/>
            <person name="van der Merwe N.A."/>
            <person name="Wingfield M.J."/>
            <person name="Wingfield B.D."/>
        </authorList>
    </citation>
    <scope>NUCLEOTIDE SEQUENCE [LARGE SCALE GENOMIC DNA]</scope>
    <source>
        <strain evidence="13 14">CMW 18300</strain>
    </source>
</reference>
<evidence type="ECO:0000256" key="9">
    <source>
        <dbReference type="ARBA" id="ARBA00023326"/>
    </source>
</evidence>
<dbReference type="SUPFAM" id="SSF74650">
    <property type="entry name" value="Galactose mutarotase-like"/>
    <property type="match status" value="1"/>
</dbReference>
<dbReference type="EMBL" id="JAWRVE010000022">
    <property type="protein sequence ID" value="KAL1874449.1"/>
    <property type="molecule type" value="Genomic_DNA"/>
</dbReference>
<feature type="chain" id="PRO_5046734937" description="rhamnogalacturonan endolyase" evidence="10">
    <location>
        <begin position="20"/>
        <end position="643"/>
    </location>
</feature>
<dbReference type="PANTHER" id="PTHR32018">
    <property type="entry name" value="RHAMNOGALACTURONATE LYASE FAMILY PROTEIN"/>
    <property type="match status" value="1"/>
</dbReference>
<evidence type="ECO:0000256" key="1">
    <source>
        <dbReference type="ARBA" id="ARBA00001324"/>
    </source>
</evidence>
<dbReference type="Pfam" id="PF14686">
    <property type="entry name" value="fn3_3"/>
    <property type="match status" value="1"/>
</dbReference>
<sequence length="643" mass="69596">MGILSTFLGLFLWAPAVFAAITATESSSTINISNGRLSIVVSKSAGTVSGITLDGQDLLGSGGRLYLDCHCDGGYWSSGTGTLYKGTDSTGTAWAGVKLGSNFSDKHIMDAYFFLRDGETGLHTFGRAAYPNGGALGEMRFLFRPTSSIWNHLSSSNEMWSVVPTGTRETVQDTTYYVPGGGVNELYRKQMSDYFSKYMFSESWESHTHHGLFSNGTGTQDGSVYGAWLVMNTKDTFYNGPKWSDLTVDGIVYNYVVSNHHGNGNPDTTGGFDRTFGPSYYYFNKAAQGTSILDLRADAGKFADPSWNAQFYDSIAQYVPGYAPTSSRGSWTGQITLPAGVSNAVAVLASNGLDFQDNNFDTKSYQYWGNVGSNGAISLPRVKAGTYRLTVFGDGIFGQYTQDGVVVKAGATTKTAATWVPESAGTELWRIGTPDRTCGEFRHGSARDTTRTNAPNQYRLYWAVHDFPKDFPNGVNFHVGTSKVATDFNYMHWSVFGGKANTIRPTPYYTNVNNWTVTFDATAQDLAGKTKATFTIQLAGVKTSAGNTDNADKPFGNLPYTVVFNGKALPVWTISSKQSSSCGARSGDSCYVTGNKWIFDASTLKAGLNTIVLSLPANATAPEDAVLPESTYLQYDALRLELA</sequence>
<evidence type="ECO:0000256" key="4">
    <source>
        <dbReference type="ARBA" id="ARBA00012437"/>
    </source>
</evidence>
<keyword evidence="7" id="KW-0456">Lyase</keyword>
<dbReference type="InterPro" id="IPR051850">
    <property type="entry name" value="Polysacch_Lyase_4"/>
</dbReference>